<protein>
    <submittedName>
        <fullName evidence="1">Uncharacterized protein</fullName>
    </submittedName>
</protein>
<dbReference type="AlphaFoldDB" id="A0AAV4XEV7"/>
<evidence type="ECO:0000313" key="2">
    <source>
        <dbReference type="Proteomes" id="UP001054945"/>
    </source>
</evidence>
<organism evidence="1 2">
    <name type="scientific">Caerostris extrusa</name>
    <name type="common">Bark spider</name>
    <name type="synonym">Caerostris bankana</name>
    <dbReference type="NCBI Taxonomy" id="172846"/>
    <lineage>
        <taxon>Eukaryota</taxon>
        <taxon>Metazoa</taxon>
        <taxon>Ecdysozoa</taxon>
        <taxon>Arthropoda</taxon>
        <taxon>Chelicerata</taxon>
        <taxon>Arachnida</taxon>
        <taxon>Araneae</taxon>
        <taxon>Araneomorphae</taxon>
        <taxon>Entelegynae</taxon>
        <taxon>Araneoidea</taxon>
        <taxon>Araneidae</taxon>
        <taxon>Caerostris</taxon>
    </lineage>
</organism>
<name>A0AAV4XEV7_CAEEX</name>
<proteinExistence type="predicted"/>
<keyword evidence="2" id="KW-1185">Reference proteome</keyword>
<evidence type="ECO:0000313" key="1">
    <source>
        <dbReference type="EMBL" id="GIY93163.1"/>
    </source>
</evidence>
<accession>A0AAV4XEV7</accession>
<reference evidence="1 2" key="1">
    <citation type="submission" date="2021-06" db="EMBL/GenBank/DDBJ databases">
        <title>Caerostris extrusa draft genome.</title>
        <authorList>
            <person name="Kono N."/>
            <person name="Arakawa K."/>
        </authorList>
    </citation>
    <scope>NUCLEOTIDE SEQUENCE [LARGE SCALE GENOMIC DNA]</scope>
</reference>
<dbReference type="Proteomes" id="UP001054945">
    <property type="component" value="Unassembled WGS sequence"/>
</dbReference>
<sequence>MFRSKQRRTSGWTNSTEGPVQRYYCIAANSTSLQEEDYCYFIASRISKKIFRVKTRRTSGWTNLQRTCTEYYCTAANSTSLQEEDYCI</sequence>
<comment type="caution">
    <text evidence="1">The sequence shown here is derived from an EMBL/GenBank/DDBJ whole genome shotgun (WGS) entry which is preliminary data.</text>
</comment>
<dbReference type="EMBL" id="BPLR01017634">
    <property type="protein sequence ID" value="GIY93163.1"/>
    <property type="molecule type" value="Genomic_DNA"/>
</dbReference>
<gene>
    <name evidence="1" type="ORF">CEXT_560851</name>
</gene>